<reference evidence="2 3" key="1">
    <citation type="submission" date="2016-11" db="EMBL/GenBank/DDBJ databases">
        <authorList>
            <person name="Jaros S."/>
            <person name="Januszkiewicz K."/>
            <person name="Wedrychowicz H."/>
        </authorList>
    </citation>
    <scope>NUCLEOTIDE SEQUENCE [LARGE SCALE GENOMIC DNA]</scope>
    <source>
        <strain evidence="2 3">DSM 18119</strain>
    </source>
</reference>
<evidence type="ECO:0000259" key="1">
    <source>
        <dbReference type="Pfam" id="PF04443"/>
    </source>
</evidence>
<proteinExistence type="predicted"/>
<evidence type="ECO:0000313" key="3">
    <source>
        <dbReference type="Proteomes" id="UP000184048"/>
    </source>
</evidence>
<name>A0A1M4YWU6_9BACT</name>
<dbReference type="RefSeq" id="WP_317041264.1">
    <property type="nucleotide sequence ID" value="NZ_FQUU01000006.1"/>
</dbReference>
<accession>A0A1M4YWU6</accession>
<evidence type="ECO:0000313" key="2">
    <source>
        <dbReference type="EMBL" id="SHF10289.1"/>
    </source>
</evidence>
<protein>
    <submittedName>
        <fullName evidence="2">Acyl-protein synthetase, LuxE</fullName>
    </submittedName>
</protein>
<dbReference type="Proteomes" id="UP000184048">
    <property type="component" value="Unassembled WGS sequence"/>
</dbReference>
<dbReference type="SUPFAM" id="SSF56801">
    <property type="entry name" value="Acetyl-CoA synthetase-like"/>
    <property type="match status" value="1"/>
</dbReference>
<dbReference type="GO" id="GO:0008218">
    <property type="term" value="P:bioluminescence"/>
    <property type="evidence" value="ECO:0007669"/>
    <property type="project" value="InterPro"/>
</dbReference>
<dbReference type="STRING" id="1121884.SAMN02745131_01798"/>
<dbReference type="InterPro" id="IPR042099">
    <property type="entry name" value="ANL_N_sf"/>
</dbReference>
<dbReference type="Pfam" id="PF04443">
    <property type="entry name" value="LuxE"/>
    <property type="match status" value="1"/>
</dbReference>
<dbReference type="InterPro" id="IPR007534">
    <property type="entry name" value="LuxE"/>
</dbReference>
<gene>
    <name evidence="2" type="ORF">SAMN02745131_01798</name>
</gene>
<dbReference type="EMBL" id="FQUU01000006">
    <property type="protein sequence ID" value="SHF10289.1"/>
    <property type="molecule type" value="Genomic_DNA"/>
</dbReference>
<feature type="domain" description="Acyl-protein synthetase LuxE" evidence="1">
    <location>
        <begin position="21"/>
        <end position="332"/>
    </location>
</feature>
<sequence length="335" mass="38326">MDSEIPKMHDFENKVFTINNESTFETIALEIFRYQFDNNPVYGKFCKILGKNPDVVRNLTEIPFLPISFFKTHRIVTTVFQPELIFQSSGTTGPNTSSHYVKRSELYEKSFNRCFELFYGKVEQYCILGLLPSYLEKGNSSLVYMVNSLIQQSNHSRSGFYLYELNDLYQTLEELKKENQKVILFGVTYALLDFAKRYPVFFDSMIIIETGGMKGRGRELTRQELNKDLCRSFGVAEIHSEYGMTELLSQAYSIDGLFQCPPWMKILVRDETDPLSLKAPGQAFSGALNIIDLANIYSCSFIATEDVGKLYTNGSFEVLGRMDNTDIRGCSLLTL</sequence>
<dbReference type="Gene3D" id="3.40.50.12780">
    <property type="entry name" value="N-terminal domain of ligase-like"/>
    <property type="match status" value="1"/>
</dbReference>
<organism evidence="2 3">
    <name type="scientific">Flavisolibacter ginsengisoli DSM 18119</name>
    <dbReference type="NCBI Taxonomy" id="1121884"/>
    <lineage>
        <taxon>Bacteria</taxon>
        <taxon>Pseudomonadati</taxon>
        <taxon>Bacteroidota</taxon>
        <taxon>Chitinophagia</taxon>
        <taxon>Chitinophagales</taxon>
        <taxon>Chitinophagaceae</taxon>
        <taxon>Flavisolibacter</taxon>
    </lineage>
</organism>
<dbReference type="GO" id="GO:0047474">
    <property type="term" value="F:long-chain fatty acid--protein ligase activity"/>
    <property type="evidence" value="ECO:0007669"/>
    <property type="project" value="InterPro"/>
</dbReference>
<dbReference type="AlphaFoldDB" id="A0A1M4YWU6"/>
<keyword evidence="3" id="KW-1185">Reference proteome</keyword>